<accession>A0ABS3UFK0</accession>
<dbReference type="RefSeq" id="WP_208466742.1">
    <property type="nucleotide sequence ID" value="NZ_JAGFNS010000004.1"/>
</dbReference>
<reference evidence="1 2" key="1">
    <citation type="submission" date="2021-03" db="EMBL/GenBank/DDBJ databases">
        <title>Actinoplanes flavus sp. nov., a novel actinomycete isolated from Coconut Palm rhizosphere soil.</title>
        <authorList>
            <person name="Luo X."/>
        </authorList>
    </citation>
    <scope>NUCLEOTIDE SEQUENCE [LARGE SCALE GENOMIC DNA]</scope>
    <source>
        <strain evidence="1 2">NEAU-H7</strain>
    </source>
</reference>
<protein>
    <recommendedName>
        <fullName evidence="3">Immunity protein 53</fullName>
    </recommendedName>
</protein>
<evidence type="ECO:0000313" key="2">
    <source>
        <dbReference type="Proteomes" id="UP000679690"/>
    </source>
</evidence>
<organism evidence="1 2">
    <name type="scientific">Actinoplanes flavus</name>
    <dbReference type="NCBI Taxonomy" id="2820290"/>
    <lineage>
        <taxon>Bacteria</taxon>
        <taxon>Bacillati</taxon>
        <taxon>Actinomycetota</taxon>
        <taxon>Actinomycetes</taxon>
        <taxon>Micromonosporales</taxon>
        <taxon>Micromonosporaceae</taxon>
        <taxon>Actinoplanes</taxon>
    </lineage>
</organism>
<proteinExistence type="predicted"/>
<evidence type="ECO:0008006" key="3">
    <source>
        <dbReference type="Google" id="ProtNLM"/>
    </source>
</evidence>
<gene>
    <name evidence="1" type="ORF">J5X75_08430</name>
</gene>
<keyword evidence="2" id="KW-1185">Reference proteome</keyword>
<comment type="caution">
    <text evidence="1">The sequence shown here is derived from an EMBL/GenBank/DDBJ whole genome shotgun (WGS) entry which is preliminary data.</text>
</comment>
<sequence length="100" mass="11492">MGYEFHITRAENWFESEIDPISRRDWEELADSTPELRFTGYVDWSDIGPQRIYEPHGDATSFTWRGGKVDIKGVYSGDTERLAHRLAEALGGRIQGDDED</sequence>
<evidence type="ECO:0000313" key="1">
    <source>
        <dbReference type="EMBL" id="MBO3737544.1"/>
    </source>
</evidence>
<name>A0ABS3UFK0_9ACTN</name>
<dbReference type="EMBL" id="JAGFNS010000004">
    <property type="protein sequence ID" value="MBO3737544.1"/>
    <property type="molecule type" value="Genomic_DNA"/>
</dbReference>
<dbReference type="Proteomes" id="UP000679690">
    <property type="component" value="Unassembled WGS sequence"/>
</dbReference>